<name>A0A8J8MTA9_9RHOB</name>
<dbReference type="AlphaFoldDB" id="A0A8J8MTA9"/>
<dbReference type="InterPro" id="IPR024628">
    <property type="entry name" value="Sulfotransferase_Stf0_dom"/>
</dbReference>
<reference evidence="2" key="1">
    <citation type="submission" date="2020-01" db="EMBL/GenBank/DDBJ databases">
        <authorList>
            <person name="Yang Y."/>
            <person name="Kwon Y.M."/>
        </authorList>
    </citation>
    <scope>NUCLEOTIDE SEQUENCE</scope>
    <source>
        <strain evidence="2">PG104</strain>
    </source>
</reference>
<proteinExistence type="predicted"/>
<dbReference type="SUPFAM" id="SSF52540">
    <property type="entry name" value="P-loop containing nucleoside triphosphate hydrolases"/>
    <property type="match status" value="1"/>
</dbReference>
<evidence type="ECO:0000259" key="1">
    <source>
        <dbReference type="Pfam" id="PF09037"/>
    </source>
</evidence>
<dbReference type="KEGG" id="fap:GR316_08645"/>
<evidence type="ECO:0000313" key="3">
    <source>
        <dbReference type="Proteomes" id="UP000679284"/>
    </source>
</evidence>
<feature type="domain" description="Sulphotransferase Stf0" evidence="1">
    <location>
        <begin position="38"/>
        <end position="275"/>
    </location>
</feature>
<gene>
    <name evidence="2" type="ORF">GR316_08645</name>
</gene>
<dbReference type="Proteomes" id="UP000679284">
    <property type="component" value="Chromosome"/>
</dbReference>
<sequence>MSDPRERKSSVYLPTVGSDFDFPRRPPGTSPSHKLVFATLPRSGSHFICQKFFTSGRAGLPLEYFNPAHWNRWRVRVAAEAAGQSASDASYLGEWATLADTETPRASTAHTLDALVRRRTGPNGCFSVKMHYSNVAHLRTIVSDAWLREAHWVRIDRLDIIAQAVSLEIAVQTGSWIFTQKVWRQPTYDYTALRRRLIRLLRERHSWSRFFREHGITPHILCYEHFATDPAGHVAAILDKVGLRESALPPDVKLPHIPDIQSQSSTVNALWSERLADDLGREADKLSALAS</sequence>
<dbReference type="InterPro" id="IPR027417">
    <property type="entry name" value="P-loop_NTPase"/>
</dbReference>
<dbReference type="Gene3D" id="3.40.50.300">
    <property type="entry name" value="P-loop containing nucleotide triphosphate hydrolases"/>
    <property type="match status" value="1"/>
</dbReference>
<dbReference type="EMBL" id="CP047289">
    <property type="protein sequence ID" value="QUS36330.1"/>
    <property type="molecule type" value="Genomic_DNA"/>
</dbReference>
<keyword evidence="3" id="KW-1185">Reference proteome</keyword>
<organism evidence="2 3">
    <name type="scientific">Falsirhodobacter algicola</name>
    <dbReference type="NCBI Taxonomy" id="2692330"/>
    <lineage>
        <taxon>Bacteria</taxon>
        <taxon>Pseudomonadati</taxon>
        <taxon>Pseudomonadota</taxon>
        <taxon>Alphaproteobacteria</taxon>
        <taxon>Rhodobacterales</taxon>
        <taxon>Paracoccaceae</taxon>
        <taxon>Falsirhodobacter</taxon>
    </lineage>
</organism>
<dbReference type="Pfam" id="PF09037">
    <property type="entry name" value="Sulphotransf"/>
    <property type="match status" value="1"/>
</dbReference>
<evidence type="ECO:0000313" key="2">
    <source>
        <dbReference type="EMBL" id="QUS36330.1"/>
    </source>
</evidence>
<protein>
    <recommendedName>
        <fullName evidence="1">Sulphotransferase Stf0 domain-containing protein</fullName>
    </recommendedName>
</protein>
<accession>A0A8J8MTA9</accession>
<dbReference type="RefSeq" id="WP_211783550.1">
    <property type="nucleotide sequence ID" value="NZ_CP047289.1"/>
</dbReference>